<comment type="caution">
    <text evidence="2">The sequence shown here is derived from an EMBL/GenBank/DDBJ whole genome shotgun (WGS) entry which is preliminary data.</text>
</comment>
<proteinExistence type="predicted"/>
<dbReference type="InterPro" id="IPR005024">
    <property type="entry name" value="Snf7_fam"/>
</dbReference>
<protein>
    <submittedName>
        <fullName evidence="2">Vacuolar protein-sorting-associated protein 24</fullName>
    </submittedName>
</protein>
<feature type="region of interest" description="Disordered" evidence="1">
    <location>
        <begin position="1"/>
        <end position="30"/>
    </location>
</feature>
<evidence type="ECO:0000256" key="1">
    <source>
        <dbReference type="SAM" id="MobiDB-lite"/>
    </source>
</evidence>
<organism evidence="2 3">
    <name type="scientific">Tilletia horrida</name>
    <dbReference type="NCBI Taxonomy" id="155126"/>
    <lineage>
        <taxon>Eukaryota</taxon>
        <taxon>Fungi</taxon>
        <taxon>Dikarya</taxon>
        <taxon>Basidiomycota</taxon>
        <taxon>Ustilaginomycotina</taxon>
        <taxon>Exobasidiomycetes</taxon>
        <taxon>Tilletiales</taxon>
        <taxon>Tilletiaceae</taxon>
        <taxon>Tilletia</taxon>
    </lineage>
</organism>
<dbReference type="Proteomes" id="UP001176517">
    <property type="component" value="Unassembled WGS sequence"/>
</dbReference>
<dbReference type="GO" id="GO:0007034">
    <property type="term" value="P:vacuolar transport"/>
    <property type="evidence" value="ECO:0007669"/>
    <property type="project" value="InterPro"/>
</dbReference>
<reference evidence="2" key="1">
    <citation type="journal article" date="2023" name="PhytoFront">
        <title>Draft Genome Resources of Seven Strains of Tilletia horrida, Causal Agent of Kernel Smut of Rice.</title>
        <authorList>
            <person name="Khanal S."/>
            <person name="Antony Babu S."/>
            <person name="Zhou X.G."/>
        </authorList>
    </citation>
    <scope>NUCLEOTIDE SEQUENCE</scope>
    <source>
        <strain evidence="2">TX6</strain>
    </source>
</reference>
<gene>
    <name evidence="2" type="primary">VPS24</name>
    <name evidence="2" type="ORF">OC846_005411</name>
</gene>
<feature type="compositionally biased region" description="Basic and acidic residues" evidence="1">
    <location>
        <begin position="203"/>
        <end position="219"/>
    </location>
</feature>
<sequence>MQSVSRMLFGPTQEERVKQVQSQLRSEQRHLDRELRQLDAASAKAKAEVKRLAKKGDVKSAKILAREIVRTNKQKERLTLSKARLGSIGMQLQHQMAMYKVTGSMQKSTEIMKLSNQLVQLPQISKVMREMSAEMMKAGIMEEMMDDTLDSGVLGEDEEELEEEAQGEVDKVLFELTDGKLGAAQSTGALADLDAVGIEQDAEAARREREEEEKKEMDRMQAALDGLLRG</sequence>
<dbReference type="PANTHER" id="PTHR10476">
    <property type="entry name" value="CHARGED MULTIVESICULAR BODY PROTEIN"/>
    <property type="match status" value="1"/>
</dbReference>
<dbReference type="Gene3D" id="6.10.140.1230">
    <property type="match status" value="1"/>
</dbReference>
<feature type="region of interest" description="Disordered" evidence="1">
    <location>
        <begin position="201"/>
        <end position="230"/>
    </location>
</feature>
<dbReference type="EMBL" id="JAPDMZ010000206">
    <property type="protein sequence ID" value="KAK0546083.1"/>
    <property type="molecule type" value="Genomic_DNA"/>
</dbReference>
<name>A0AAN6JPJ0_9BASI</name>
<evidence type="ECO:0000313" key="2">
    <source>
        <dbReference type="EMBL" id="KAK0546083.1"/>
    </source>
</evidence>
<evidence type="ECO:0000313" key="3">
    <source>
        <dbReference type="Proteomes" id="UP001176517"/>
    </source>
</evidence>
<accession>A0AAN6JPJ0</accession>
<keyword evidence="3" id="KW-1185">Reference proteome</keyword>
<dbReference type="AlphaFoldDB" id="A0AAN6JPJ0"/>
<dbReference type="Pfam" id="PF03357">
    <property type="entry name" value="Snf7"/>
    <property type="match status" value="1"/>
</dbReference>